<protein>
    <recommendedName>
        <fullName evidence="5">Glycoside hydrolase family 125 protein</fullName>
    </recommendedName>
</protein>
<dbReference type="GO" id="GO:0005975">
    <property type="term" value="P:carbohydrate metabolic process"/>
    <property type="evidence" value="ECO:0007669"/>
    <property type="project" value="InterPro"/>
</dbReference>
<dbReference type="PANTHER" id="PTHR31047:SF0">
    <property type="entry name" value="MEIOTICALLY UP-REGULATED GENE 157 PROTEIN"/>
    <property type="match status" value="1"/>
</dbReference>
<evidence type="ECO:0000313" key="3">
    <source>
        <dbReference type="Proteomes" id="UP000039324"/>
    </source>
</evidence>
<sequence>MCGTVWPGRHSRRQHCQRHRRVTHFGSAGRSSSSAVGCALHCMTIMRLLGVVLVGSVLAGAGVVDDDRPAPEDRRFVSDAVEKAIHDIAGRMRDRVLARIFTNCLPNTLDTTVLDFNDDTPSTFVITGDIEAMWLRDSTNQVLPYTRFAREDGRLRRMLCGVIQRQAEMVVADPYANAFNANASGHGWSRDQRRPPMSGIVFEGKYELDSLAAVLKLANQYYASTSDRTCFTLNDNRFLRAATTIVDTITNEQSSTANNVDDATYLFQRETTVATDTLMLQGRGAPGKRTGMSKCYFRPSDDSNTFPFSIPSNAIACVELRKLSALLLTVYGDNAEATRLASRAVLLSGEIADAIDQHGTVQGQYYAYEVDGFGNYVFMDDANIPSLLSLPLLGFVTTQSALYKATRARVLSPHNPYWFSGSAGAGVGGPHVGMGQIWPMGIIVQALTSDDDEEIAKCLQTLRSTTAGTFFMHESFDKDDCHKFSRPWFSWANSLFGELILRLADEKPHLIFATERLVNPKQDEYEARL</sequence>
<dbReference type="SUPFAM" id="SSF48208">
    <property type="entry name" value="Six-hairpin glycosidases"/>
    <property type="match status" value="1"/>
</dbReference>
<proteinExistence type="predicted"/>
<dbReference type="SMART" id="SM01149">
    <property type="entry name" value="DUF1237"/>
    <property type="match status" value="1"/>
</dbReference>
<dbReference type="EMBL" id="CDSF01000098">
    <property type="protein sequence ID" value="CEP00144.1"/>
    <property type="molecule type" value="Genomic_DNA"/>
</dbReference>
<dbReference type="Proteomes" id="UP000039324">
    <property type="component" value="Unassembled WGS sequence"/>
</dbReference>
<dbReference type="InterPro" id="IPR008928">
    <property type="entry name" value="6-hairpin_glycosidase_sf"/>
</dbReference>
<geneLocation type="mitochondrion" evidence="2"/>
<evidence type="ECO:0000313" key="2">
    <source>
        <dbReference type="EMBL" id="SPQ98952.1"/>
    </source>
</evidence>
<dbReference type="OrthoDB" id="7771656at2759"/>
<dbReference type="PIRSF" id="PIRSF028846">
    <property type="entry name" value="UCP028846"/>
    <property type="match status" value="1"/>
</dbReference>
<dbReference type="STRING" id="37360.A0A0G4IYH6"/>
<dbReference type="Gene3D" id="1.50.10.10">
    <property type="match status" value="1"/>
</dbReference>
<evidence type="ECO:0000313" key="1">
    <source>
        <dbReference type="EMBL" id="CEP00144.1"/>
    </source>
</evidence>
<name>A0A0G4IYH6_PLABS</name>
<dbReference type="InterPro" id="IPR008313">
    <property type="entry name" value="GH125"/>
</dbReference>
<accession>A0A0G4IYH6</accession>
<keyword evidence="3" id="KW-1185">Reference proteome</keyword>
<dbReference type="Proteomes" id="UP000290189">
    <property type="component" value="Unassembled WGS sequence"/>
</dbReference>
<dbReference type="Pfam" id="PF06824">
    <property type="entry name" value="Glyco_hydro_125"/>
    <property type="match status" value="1"/>
</dbReference>
<dbReference type="AlphaFoldDB" id="A0A0G4IYH6"/>
<dbReference type="PANTHER" id="PTHR31047">
    <property type="entry name" value="MEIOTICALLY UP-REGULATED GENE 157 PROTEIN"/>
    <property type="match status" value="1"/>
</dbReference>
<gene>
    <name evidence="1" type="ORF">PBRA_007878</name>
    <name evidence="2" type="ORF">PLBR_LOCUS6167</name>
</gene>
<dbReference type="InterPro" id="IPR012341">
    <property type="entry name" value="6hp_glycosidase-like_sf"/>
</dbReference>
<dbReference type="OMA" id="WFAWCNS"/>
<evidence type="ECO:0008006" key="5">
    <source>
        <dbReference type="Google" id="ProtNLM"/>
    </source>
</evidence>
<keyword evidence="2" id="KW-0496">Mitochondrion</keyword>
<organism evidence="1 3">
    <name type="scientific">Plasmodiophora brassicae</name>
    <name type="common">Clubroot disease agent</name>
    <dbReference type="NCBI Taxonomy" id="37360"/>
    <lineage>
        <taxon>Eukaryota</taxon>
        <taxon>Sar</taxon>
        <taxon>Rhizaria</taxon>
        <taxon>Endomyxa</taxon>
        <taxon>Phytomyxea</taxon>
        <taxon>Plasmodiophorida</taxon>
        <taxon>Plasmodiophoridae</taxon>
        <taxon>Plasmodiophora</taxon>
    </lineage>
</organism>
<dbReference type="EMBL" id="OVEO01000010">
    <property type="protein sequence ID" value="SPQ98952.1"/>
    <property type="molecule type" value="Genomic_DNA"/>
</dbReference>
<reference evidence="1 3" key="1">
    <citation type="submission" date="2015-02" db="EMBL/GenBank/DDBJ databases">
        <authorList>
            <person name="Chooi Y.-H."/>
        </authorList>
    </citation>
    <scope>NUCLEOTIDE SEQUENCE [LARGE SCALE GENOMIC DNA]</scope>
    <source>
        <strain evidence="1">E3</strain>
    </source>
</reference>
<evidence type="ECO:0000313" key="4">
    <source>
        <dbReference type="Proteomes" id="UP000290189"/>
    </source>
</evidence>
<reference evidence="2 4" key="2">
    <citation type="submission" date="2018-03" db="EMBL/GenBank/DDBJ databases">
        <authorList>
            <person name="Fogelqvist J."/>
        </authorList>
    </citation>
    <scope>NUCLEOTIDE SEQUENCE [LARGE SCALE GENOMIC DNA]</scope>
</reference>